<gene>
    <name evidence="1" type="ORF">SAMN06296427_10775</name>
</gene>
<proteinExistence type="predicted"/>
<evidence type="ECO:0008006" key="3">
    <source>
        <dbReference type="Google" id="ProtNLM"/>
    </source>
</evidence>
<dbReference type="OrthoDB" id="1097811at2"/>
<evidence type="ECO:0000313" key="1">
    <source>
        <dbReference type="EMBL" id="SMC75513.1"/>
    </source>
</evidence>
<sequence>MVQFITLSVDDLEAIIKRSVLDALGSQNPSNQLDDDEFFTRKETARKLHISLGTLDSYSKLGLIKAEKIGHRVLYKKSEINEALREKINSIKFKSK</sequence>
<reference evidence="1 2" key="1">
    <citation type="submission" date="2017-04" db="EMBL/GenBank/DDBJ databases">
        <authorList>
            <person name="Afonso C.L."/>
            <person name="Miller P.J."/>
            <person name="Scott M.A."/>
            <person name="Spackman E."/>
            <person name="Goraichik I."/>
            <person name="Dimitrov K.M."/>
            <person name="Suarez D.L."/>
            <person name="Swayne D.E."/>
        </authorList>
    </citation>
    <scope>NUCLEOTIDE SEQUENCE [LARGE SCALE GENOMIC DNA]</scope>
    <source>
        <strain evidence="1 2">CGMCC 1.12708</strain>
    </source>
</reference>
<dbReference type="InterPro" id="IPR009061">
    <property type="entry name" value="DNA-bd_dom_put_sf"/>
</dbReference>
<dbReference type="SUPFAM" id="SSF46955">
    <property type="entry name" value="Putative DNA-binding domain"/>
    <property type="match status" value="1"/>
</dbReference>
<dbReference type="Proteomes" id="UP000192393">
    <property type="component" value="Unassembled WGS sequence"/>
</dbReference>
<evidence type="ECO:0000313" key="2">
    <source>
        <dbReference type="Proteomes" id="UP000192393"/>
    </source>
</evidence>
<keyword evidence="2" id="KW-1185">Reference proteome</keyword>
<name>A0A1W2BRD6_9FLAO</name>
<dbReference type="STRING" id="1434700.SAMN06296427_10775"/>
<accession>A0A1W2BRD6</accession>
<dbReference type="AlphaFoldDB" id="A0A1W2BRD6"/>
<dbReference type="EMBL" id="FWXS01000007">
    <property type="protein sequence ID" value="SMC75513.1"/>
    <property type="molecule type" value="Genomic_DNA"/>
</dbReference>
<organism evidence="1 2">
    <name type="scientific">Moheibacter sediminis</name>
    <dbReference type="NCBI Taxonomy" id="1434700"/>
    <lineage>
        <taxon>Bacteria</taxon>
        <taxon>Pseudomonadati</taxon>
        <taxon>Bacteroidota</taxon>
        <taxon>Flavobacteriia</taxon>
        <taxon>Flavobacteriales</taxon>
        <taxon>Weeksellaceae</taxon>
        <taxon>Moheibacter</taxon>
    </lineage>
</organism>
<dbReference type="RefSeq" id="WP_084017760.1">
    <property type="nucleotide sequence ID" value="NZ_FWXS01000007.1"/>
</dbReference>
<protein>
    <recommendedName>
        <fullName evidence="3">Helix-turn-helix domain-containing protein</fullName>
    </recommendedName>
</protein>